<comment type="caution">
    <text evidence="3">The sequence shown here is derived from an EMBL/GenBank/DDBJ whole genome shotgun (WGS) entry which is preliminary data.</text>
</comment>
<dbReference type="SUPFAM" id="SSF50475">
    <property type="entry name" value="FMN-binding split barrel"/>
    <property type="match status" value="1"/>
</dbReference>
<name>A0A2N3WAC6_9PSEU</name>
<dbReference type="InterPro" id="IPR011576">
    <property type="entry name" value="Pyridox_Oxase_N"/>
</dbReference>
<dbReference type="PANTHER" id="PTHR35176:SF11">
    <property type="entry name" value="PYRIDOXAMINE 5'-PHOSPHATE OXIDASE FAMILY PROTEIN"/>
    <property type="match status" value="1"/>
</dbReference>
<protein>
    <recommendedName>
        <fullName evidence="2">Pyridoxamine 5'-phosphate oxidase N-terminal domain-containing protein</fullName>
    </recommendedName>
</protein>
<dbReference type="AlphaFoldDB" id="A0A2N3WAC6"/>
<dbReference type="Pfam" id="PF01243">
    <property type="entry name" value="PNPOx_N"/>
    <property type="match status" value="1"/>
</dbReference>
<dbReference type="InterPro" id="IPR012349">
    <property type="entry name" value="Split_barrel_FMN-bd"/>
</dbReference>
<reference evidence="3 4" key="1">
    <citation type="submission" date="2017-12" db="EMBL/GenBank/DDBJ databases">
        <title>Sequencing the genomes of 1000 Actinobacteria strains.</title>
        <authorList>
            <person name="Klenk H.-P."/>
        </authorList>
    </citation>
    <scope>NUCLEOTIDE SEQUENCE [LARGE SCALE GENOMIC DNA]</scope>
    <source>
        <strain evidence="3 4">DSM 45165</strain>
    </source>
</reference>
<proteinExistence type="predicted"/>
<gene>
    <name evidence="3" type="ORF">ATK30_1519</name>
</gene>
<dbReference type="NCBIfam" id="TIGR03666">
    <property type="entry name" value="Rv2061_F420"/>
    <property type="match status" value="1"/>
</dbReference>
<dbReference type="Gene3D" id="2.30.110.10">
    <property type="entry name" value="Electron Transport, Fmn-binding Protein, Chain A"/>
    <property type="match status" value="1"/>
</dbReference>
<organism evidence="3 4">
    <name type="scientific">Amycolatopsis echigonensis</name>
    <dbReference type="NCBI Taxonomy" id="2576905"/>
    <lineage>
        <taxon>Bacteria</taxon>
        <taxon>Bacillati</taxon>
        <taxon>Actinomycetota</taxon>
        <taxon>Actinomycetes</taxon>
        <taxon>Pseudonocardiales</taxon>
        <taxon>Pseudonocardiaceae</taxon>
        <taxon>Amycolatopsis</taxon>
    </lineage>
</organism>
<keyword evidence="4" id="KW-1185">Reference proteome</keyword>
<evidence type="ECO:0000259" key="2">
    <source>
        <dbReference type="Pfam" id="PF01243"/>
    </source>
</evidence>
<dbReference type="InterPro" id="IPR052019">
    <property type="entry name" value="F420H2_bilvrd_red/Heme_oxyg"/>
</dbReference>
<dbReference type="PANTHER" id="PTHR35176">
    <property type="entry name" value="HEME OXYGENASE HI_0854-RELATED"/>
    <property type="match status" value="1"/>
</dbReference>
<dbReference type="InterPro" id="IPR019965">
    <property type="entry name" value="PPOX_F420-dep_Rv2061_put"/>
</dbReference>
<sequence length="137" mass="15175">MDCAAVYRRAMSELERLGAEKYVVLTTFRRDGRAVPTPVWASRDGDELVLFSERNAGKVKRIRNNGEVRLQACDVRGRRVHGAEASGTARLLAAAETERVRGVIARDYGIVGRVTMFFSRLRGGPERTIGIAVKIAE</sequence>
<evidence type="ECO:0000313" key="3">
    <source>
        <dbReference type="EMBL" id="PKV90769.1"/>
    </source>
</evidence>
<dbReference type="EMBL" id="PJMY01000003">
    <property type="protein sequence ID" value="PKV90769.1"/>
    <property type="molecule type" value="Genomic_DNA"/>
</dbReference>
<accession>A0A2N3WAC6</accession>
<dbReference type="Proteomes" id="UP000233750">
    <property type="component" value="Unassembled WGS sequence"/>
</dbReference>
<keyword evidence="1" id="KW-0560">Oxidoreductase</keyword>
<dbReference type="GO" id="GO:0070967">
    <property type="term" value="F:coenzyme F420 binding"/>
    <property type="evidence" value="ECO:0007669"/>
    <property type="project" value="TreeGrafter"/>
</dbReference>
<dbReference type="GO" id="GO:0016627">
    <property type="term" value="F:oxidoreductase activity, acting on the CH-CH group of donors"/>
    <property type="evidence" value="ECO:0007669"/>
    <property type="project" value="TreeGrafter"/>
</dbReference>
<feature type="domain" description="Pyridoxamine 5'-phosphate oxidase N-terminal" evidence="2">
    <location>
        <begin position="17"/>
        <end position="98"/>
    </location>
</feature>
<evidence type="ECO:0000313" key="4">
    <source>
        <dbReference type="Proteomes" id="UP000233750"/>
    </source>
</evidence>
<evidence type="ECO:0000256" key="1">
    <source>
        <dbReference type="ARBA" id="ARBA00023002"/>
    </source>
</evidence>
<dbReference type="GO" id="GO:0005829">
    <property type="term" value="C:cytosol"/>
    <property type="evidence" value="ECO:0007669"/>
    <property type="project" value="TreeGrafter"/>
</dbReference>